<dbReference type="KEGG" id="xyk:GT347_16585"/>
<name>A0A857J8P0_9BURK</name>
<dbReference type="InterPro" id="IPR007820">
    <property type="entry name" value="AbrB_fam"/>
</dbReference>
<organism evidence="2 3">
    <name type="scientific">Xylophilus rhododendri</name>
    <dbReference type="NCBI Taxonomy" id="2697032"/>
    <lineage>
        <taxon>Bacteria</taxon>
        <taxon>Pseudomonadati</taxon>
        <taxon>Pseudomonadota</taxon>
        <taxon>Betaproteobacteria</taxon>
        <taxon>Burkholderiales</taxon>
        <taxon>Xylophilus</taxon>
    </lineage>
</organism>
<evidence type="ECO:0000256" key="1">
    <source>
        <dbReference type="SAM" id="Phobius"/>
    </source>
</evidence>
<evidence type="ECO:0000313" key="2">
    <source>
        <dbReference type="EMBL" id="QHI99451.1"/>
    </source>
</evidence>
<feature type="transmembrane region" description="Helical" evidence="1">
    <location>
        <begin position="12"/>
        <end position="35"/>
    </location>
</feature>
<keyword evidence="3" id="KW-1185">Reference proteome</keyword>
<feature type="transmembrane region" description="Helical" evidence="1">
    <location>
        <begin position="85"/>
        <end position="108"/>
    </location>
</feature>
<feature type="transmembrane region" description="Helical" evidence="1">
    <location>
        <begin position="144"/>
        <end position="164"/>
    </location>
</feature>
<dbReference type="Pfam" id="PF05145">
    <property type="entry name" value="AbrB"/>
    <property type="match status" value="1"/>
</dbReference>
<dbReference type="EMBL" id="CP047650">
    <property type="protein sequence ID" value="QHI99451.1"/>
    <property type="molecule type" value="Genomic_DNA"/>
</dbReference>
<keyword evidence="1" id="KW-1133">Transmembrane helix</keyword>
<feature type="transmembrane region" description="Helical" evidence="1">
    <location>
        <begin position="331"/>
        <end position="349"/>
    </location>
</feature>
<feature type="transmembrane region" description="Helical" evidence="1">
    <location>
        <begin position="268"/>
        <end position="289"/>
    </location>
</feature>
<protein>
    <submittedName>
        <fullName evidence="2">AbrB family transcriptional regulator</fullName>
    </submittedName>
</protein>
<dbReference type="GO" id="GO:0010468">
    <property type="term" value="P:regulation of gene expression"/>
    <property type="evidence" value="ECO:0007669"/>
    <property type="project" value="InterPro"/>
</dbReference>
<evidence type="ECO:0000313" key="3">
    <source>
        <dbReference type="Proteomes" id="UP000464787"/>
    </source>
</evidence>
<accession>A0A857J8P0</accession>
<feature type="transmembrane region" description="Helical" evidence="1">
    <location>
        <begin position="238"/>
        <end position="256"/>
    </location>
</feature>
<keyword evidence="1" id="KW-0472">Membrane</keyword>
<dbReference type="PANTHER" id="PTHR38457">
    <property type="entry name" value="REGULATOR ABRB-RELATED"/>
    <property type="match status" value="1"/>
</dbReference>
<dbReference type="GO" id="GO:0016020">
    <property type="term" value="C:membrane"/>
    <property type="evidence" value="ECO:0007669"/>
    <property type="project" value="InterPro"/>
</dbReference>
<dbReference type="PANTHER" id="PTHR38457:SF1">
    <property type="entry name" value="REGULATOR ABRB-RELATED"/>
    <property type="match status" value="1"/>
</dbReference>
<sequence>MRSDSTLRWLQLLALSLAISLLLVAAGLPAAWLIGSMAGSIVLSVRGIAPPLPKNTMLAAQGMVGLLIATGLHADALREVGRHGLLFAGVLLAVVGLSVLLGAILYQLRVLPGTSAFWGVFPGAASAMTMMAESNGADVRYVALMQYLRVAIVVMVATSVMHGVPSTADAAGHGMGSQLHRLATAPFDAVELAKTLLLCAAAVWAGQRLRWPSGALLMPMLAGALAQHLGWVRITQPAWLMVIVYCLIGWGIGRRFSRDVVRHAWRSLPWLLASIFALILACAGLGWVLSRWAGIDPLTAYLATSPGGIDAVAILAASAHVDLPFVMGLQTARLLCLLALGPLIVRAVVRRLAEPQTPRG</sequence>
<dbReference type="InterPro" id="IPR017516">
    <property type="entry name" value="AbrB_dup"/>
</dbReference>
<feature type="transmembrane region" description="Helical" evidence="1">
    <location>
        <begin position="55"/>
        <end position="73"/>
    </location>
</feature>
<dbReference type="RefSeq" id="WP_160553264.1">
    <property type="nucleotide sequence ID" value="NZ_CP047650.1"/>
</dbReference>
<dbReference type="AlphaFoldDB" id="A0A857J8P0"/>
<feature type="transmembrane region" description="Helical" evidence="1">
    <location>
        <begin position="114"/>
        <end position="132"/>
    </location>
</feature>
<proteinExistence type="predicted"/>
<dbReference type="NCBIfam" id="TIGR03082">
    <property type="entry name" value="Gneg_AbrB_dup"/>
    <property type="match status" value="2"/>
</dbReference>
<dbReference type="PIRSF" id="PIRSF038991">
    <property type="entry name" value="Protein_AbrB"/>
    <property type="match status" value="1"/>
</dbReference>
<keyword evidence="1" id="KW-0812">Transmembrane</keyword>
<dbReference type="Proteomes" id="UP000464787">
    <property type="component" value="Chromosome"/>
</dbReference>
<gene>
    <name evidence="2" type="ORF">GT347_16585</name>
</gene>
<reference evidence="2 3" key="1">
    <citation type="submission" date="2020-01" db="EMBL/GenBank/DDBJ databases">
        <title>Genome sequencing of strain KACC 21265.</title>
        <authorList>
            <person name="Heo J."/>
            <person name="Kim S.-J."/>
            <person name="Kim J.-S."/>
            <person name="Hong S.-B."/>
            <person name="Kwon S.-W."/>
        </authorList>
    </citation>
    <scope>NUCLEOTIDE SEQUENCE [LARGE SCALE GENOMIC DNA]</scope>
    <source>
        <strain evidence="2 3">KACC 21265</strain>
    </source>
</reference>